<dbReference type="NCBIfam" id="TIGR00213">
    <property type="entry name" value="GmhB_yaeD"/>
    <property type="match status" value="1"/>
</dbReference>
<dbReference type="NCBIfam" id="TIGR01656">
    <property type="entry name" value="Histidinol-ppas"/>
    <property type="match status" value="1"/>
</dbReference>
<dbReference type="InterPro" id="IPR006543">
    <property type="entry name" value="Histidinol-phos"/>
</dbReference>
<dbReference type="InterPro" id="IPR023214">
    <property type="entry name" value="HAD_sf"/>
</dbReference>
<keyword evidence="10" id="KW-0862">Zinc</keyword>
<proteinExistence type="inferred from homology"/>
<evidence type="ECO:0000256" key="4">
    <source>
        <dbReference type="ARBA" id="ARBA00022801"/>
    </source>
</evidence>
<sequence>MSQRAIFLDRDGVINVDHGYVSRPDEVEFIPGAREMIAELSRQGWLIFVVTNQSGVARGMYTEEDVQALHRWLNEEFAKAGGKVTEFFYCPHLLHAKVKKYDVDCVCRKPRPGMIIQALSKHRIAREDAFLIGDGERDVAAAERAGIRGFLFTGGNVQEFMHECVRDLQWN</sequence>
<keyword evidence="12" id="KW-1185">Reference proteome</keyword>
<dbReference type="InterPro" id="IPR036412">
    <property type="entry name" value="HAD-like_sf"/>
</dbReference>
<feature type="binding site" evidence="10">
    <location>
        <position position="107"/>
    </location>
    <ligand>
        <name>Zn(2+)</name>
        <dbReference type="ChEBI" id="CHEBI:29105"/>
    </ligand>
</feature>
<feature type="binding site" evidence="10">
    <location>
        <position position="11"/>
    </location>
    <ligand>
        <name>Mg(2+)</name>
        <dbReference type="ChEBI" id="CHEBI:18420"/>
    </ligand>
</feature>
<dbReference type="GO" id="GO:0005737">
    <property type="term" value="C:cytoplasm"/>
    <property type="evidence" value="ECO:0007669"/>
    <property type="project" value="UniProtKB-SubCell"/>
</dbReference>
<dbReference type="GO" id="GO:0016791">
    <property type="term" value="F:phosphatase activity"/>
    <property type="evidence" value="ECO:0007669"/>
    <property type="project" value="InterPro"/>
</dbReference>
<dbReference type="PANTHER" id="PTHR42891">
    <property type="entry name" value="D-GLYCERO-BETA-D-MANNO-HEPTOSE-1,7-BISPHOSPHATE 7-PHOSPHATASE"/>
    <property type="match status" value="1"/>
</dbReference>
<dbReference type="Proteomes" id="UP000591941">
    <property type="component" value="Unassembled WGS sequence"/>
</dbReference>
<evidence type="ECO:0000313" key="11">
    <source>
        <dbReference type="EMBL" id="MBB6477069.1"/>
    </source>
</evidence>
<evidence type="ECO:0000256" key="5">
    <source>
        <dbReference type="ARBA" id="ARBA00023277"/>
    </source>
</evidence>
<comment type="cofactor">
    <cofactor evidence="10">
        <name>Zn(2+)</name>
        <dbReference type="ChEBI" id="CHEBI:29105"/>
    </cofactor>
</comment>
<evidence type="ECO:0000256" key="1">
    <source>
        <dbReference type="ARBA" id="ARBA00004496"/>
    </source>
</evidence>
<accession>A0A841R1U5</accession>
<dbReference type="EC" id="3.1.3.-" evidence="7"/>
<feature type="binding site" evidence="10">
    <location>
        <position position="90"/>
    </location>
    <ligand>
        <name>Zn(2+)</name>
        <dbReference type="ChEBI" id="CHEBI:29105"/>
    </ligand>
</feature>
<dbReference type="RefSeq" id="WP_052098513.1">
    <property type="nucleotide sequence ID" value="NZ_CABWNB010000001.1"/>
</dbReference>
<feature type="binding site" evidence="10">
    <location>
        <position position="105"/>
    </location>
    <ligand>
        <name>Zn(2+)</name>
        <dbReference type="ChEBI" id="CHEBI:29105"/>
    </ligand>
</feature>
<comment type="cofactor">
    <cofactor evidence="10">
        <name>Mg(2+)</name>
        <dbReference type="ChEBI" id="CHEBI:18420"/>
    </cofactor>
</comment>
<evidence type="ECO:0000256" key="10">
    <source>
        <dbReference type="PIRSR" id="PIRSR004682-4"/>
    </source>
</evidence>
<dbReference type="InterPro" id="IPR004446">
    <property type="entry name" value="Heptose_bisP_phosphatase"/>
</dbReference>
<dbReference type="EMBL" id="JACHHI010000001">
    <property type="protein sequence ID" value="MBB6477069.1"/>
    <property type="molecule type" value="Genomic_DNA"/>
</dbReference>
<evidence type="ECO:0000256" key="6">
    <source>
        <dbReference type="ARBA" id="ARBA00031828"/>
    </source>
</evidence>
<keyword evidence="3 10" id="KW-0479">Metal-binding</keyword>
<dbReference type="NCBIfam" id="TIGR01662">
    <property type="entry name" value="HAD-SF-IIIA"/>
    <property type="match status" value="1"/>
</dbReference>
<reference evidence="11 12" key="1">
    <citation type="submission" date="2020-08" db="EMBL/GenBank/DDBJ databases">
        <title>Genomic Encyclopedia of Type Strains, Phase IV (KMG-IV): sequencing the most valuable type-strain genomes for metagenomic binning, comparative biology and taxonomic classification.</title>
        <authorList>
            <person name="Goeker M."/>
        </authorList>
    </citation>
    <scope>NUCLEOTIDE SEQUENCE [LARGE SCALE GENOMIC DNA]</scope>
    <source>
        <strain evidence="11 12">DSM 21255</strain>
    </source>
</reference>
<dbReference type="InterPro" id="IPR006549">
    <property type="entry name" value="HAD-SF_hydro_IIIA"/>
</dbReference>
<dbReference type="GeneID" id="93485375"/>
<evidence type="ECO:0000256" key="7">
    <source>
        <dbReference type="PIRNR" id="PIRNR004682"/>
    </source>
</evidence>
<feature type="site" description="Contributes to substrate recognition" evidence="9">
    <location>
        <position position="108"/>
    </location>
</feature>
<evidence type="ECO:0000313" key="12">
    <source>
        <dbReference type="Proteomes" id="UP000591941"/>
    </source>
</evidence>
<keyword evidence="4 7" id="KW-0378">Hydrolase</keyword>
<dbReference type="Gene3D" id="3.40.50.1000">
    <property type="entry name" value="HAD superfamily/HAD-like"/>
    <property type="match status" value="1"/>
</dbReference>
<comment type="caution">
    <text evidence="11">The sequence shown here is derived from an EMBL/GenBank/DDBJ whole genome shotgun (WGS) entry which is preliminary data.</text>
</comment>
<keyword evidence="10" id="KW-0460">Magnesium</keyword>
<comment type="subcellular location">
    <subcellularLocation>
        <location evidence="1 7">Cytoplasm</location>
    </subcellularLocation>
</comment>
<feature type="binding site" evidence="10">
    <location>
        <position position="134"/>
    </location>
    <ligand>
        <name>Mg(2+)</name>
        <dbReference type="ChEBI" id="CHEBI:18420"/>
    </ligand>
</feature>
<dbReference type="CDD" id="cd07503">
    <property type="entry name" value="HAD_HisB-N"/>
    <property type="match status" value="1"/>
</dbReference>
<feature type="site" description="Stabilizes the phosphoryl group" evidence="9">
    <location>
        <position position="109"/>
    </location>
</feature>
<dbReference type="SUPFAM" id="SSF56784">
    <property type="entry name" value="HAD-like"/>
    <property type="match status" value="1"/>
</dbReference>
<evidence type="ECO:0000256" key="3">
    <source>
        <dbReference type="ARBA" id="ARBA00022723"/>
    </source>
</evidence>
<keyword evidence="2 7" id="KW-0963">Cytoplasm</keyword>
<feature type="site" description="Stabilizes the phosphoryl group" evidence="9">
    <location>
        <position position="51"/>
    </location>
</feature>
<dbReference type="PIRSF" id="PIRSF004682">
    <property type="entry name" value="GmhB"/>
    <property type="match status" value="1"/>
</dbReference>
<dbReference type="Pfam" id="PF13242">
    <property type="entry name" value="Hydrolase_like"/>
    <property type="match status" value="1"/>
</dbReference>
<gene>
    <name evidence="11" type="ORF">HNR45_000091</name>
</gene>
<feature type="binding site" evidence="10">
    <location>
        <position position="9"/>
    </location>
    <ligand>
        <name>Mg(2+)</name>
        <dbReference type="ChEBI" id="CHEBI:18420"/>
    </ligand>
</feature>
<keyword evidence="5 7" id="KW-0119">Carbohydrate metabolism</keyword>
<feature type="active site" description="Nucleophile" evidence="8">
    <location>
        <position position="11"/>
    </location>
</feature>
<feature type="active site" description="Nucleophile" evidence="8">
    <location>
        <position position="9"/>
    </location>
</feature>
<evidence type="ECO:0000256" key="9">
    <source>
        <dbReference type="PIRSR" id="PIRSR004682-3"/>
    </source>
</evidence>
<organism evidence="11 12">
    <name type="scientific">Negativicoccus succinicivorans</name>
    <dbReference type="NCBI Taxonomy" id="620903"/>
    <lineage>
        <taxon>Bacteria</taxon>
        <taxon>Bacillati</taxon>
        <taxon>Bacillota</taxon>
        <taxon>Negativicutes</taxon>
        <taxon>Veillonellales</taxon>
        <taxon>Veillonellaceae</taxon>
        <taxon>Negativicoccus</taxon>
    </lineage>
</organism>
<dbReference type="GO" id="GO:0005975">
    <property type="term" value="P:carbohydrate metabolic process"/>
    <property type="evidence" value="ECO:0007669"/>
    <property type="project" value="InterPro"/>
</dbReference>
<dbReference type="PANTHER" id="PTHR42891:SF1">
    <property type="entry name" value="D-GLYCERO-BETA-D-MANNO-HEPTOSE-1,7-BISPHOSPHATE 7-PHOSPHATASE"/>
    <property type="match status" value="1"/>
</dbReference>
<name>A0A841R1U5_9FIRM</name>
<feature type="binding site" evidence="10">
    <location>
        <position position="92"/>
    </location>
    <ligand>
        <name>Zn(2+)</name>
        <dbReference type="ChEBI" id="CHEBI:29105"/>
    </ligand>
</feature>
<protein>
    <recommendedName>
        <fullName evidence="6 7">D,D-heptose 1,7-bisphosphate phosphatase</fullName>
        <ecNumber evidence="7">3.1.3.-</ecNumber>
    </recommendedName>
</protein>
<dbReference type="AlphaFoldDB" id="A0A841R1U5"/>
<evidence type="ECO:0000256" key="2">
    <source>
        <dbReference type="ARBA" id="ARBA00022490"/>
    </source>
</evidence>
<dbReference type="GO" id="GO:0046872">
    <property type="term" value="F:metal ion binding"/>
    <property type="evidence" value="ECO:0007669"/>
    <property type="project" value="UniProtKB-KW"/>
</dbReference>
<comment type="similarity">
    <text evidence="7">Belongs to the gmhB family.</text>
</comment>
<evidence type="ECO:0000256" key="8">
    <source>
        <dbReference type="PIRSR" id="PIRSR004682-1"/>
    </source>
</evidence>